<protein>
    <recommendedName>
        <fullName evidence="4 13">Tetraacyldisaccharide 4'-kinase</fullName>
        <ecNumber evidence="3 13">2.7.1.130</ecNumber>
    </recommendedName>
    <alternativeName>
        <fullName evidence="12 13">Lipid A 4'-kinase</fullName>
    </alternativeName>
</protein>
<evidence type="ECO:0000256" key="13">
    <source>
        <dbReference type="HAMAP-Rule" id="MF_00409"/>
    </source>
</evidence>
<sequence length="317" mass="34954">MKTPGYWSDLNPLSLLLSPLGLLYNLGTRLNMSLHKPQKAAVPVVCIGNLTAGGTGKTPTAVSIAKLMQQAKRKPFFVSRGYGGNLHNVLVDPQHHTPQQVGDEPLLLARQAPTVVNPDRFAAAQTAAAAGAEMVIMDDGFQNPGLHKDLSFLVFDGGFGYGNGLCIPAGPLRESLPAGMKRADAVLIIGEDRHRLAEQIALPVFRGQIVPVRPNFSERRVIAFAGIGRPEKFYQSLRELNFELVETVNFPDHHFYTDTELDQLIDKAEKNSCTLITTAKDLVKIPSRRRSFFKVLEIEVRWEDEDALAGFILHRLP</sequence>
<keyword evidence="9 13" id="KW-0418">Kinase</keyword>
<keyword evidence="11 13" id="KW-0443">Lipid metabolism</keyword>
<comment type="catalytic activity">
    <reaction evidence="13">
        <text>a lipid A disaccharide + ATP = a lipid IVA + ADP + H(+)</text>
        <dbReference type="Rhea" id="RHEA:67840"/>
        <dbReference type="ChEBI" id="CHEBI:15378"/>
        <dbReference type="ChEBI" id="CHEBI:30616"/>
        <dbReference type="ChEBI" id="CHEBI:176343"/>
        <dbReference type="ChEBI" id="CHEBI:176425"/>
        <dbReference type="ChEBI" id="CHEBI:456216"/>
        <dbReference type="EC" id="2.7.1.130"/>
    </reaction>
</comment>
<evidence type="ECO:0000313" key="14">
    <source>
        <dbReference type="EMBL" id="HIU53863.1"/>
    </source>
</evidence>
<dbReference type="SUPFAM" id="SSF52540">
    <property type="entry name" value="P-loop containing nucleoside triphosphate hydrolases"/>
    <property type="match status" value="1"/>
</dbReference>
<name>A0A9D1M4S4_9PROT</name>
<dbReference type="GO" id="GO:0005886">
    <property type="term" value="C:plasma membrane"/>
    <property type="evidence" value="ECO:0007669"/>
    <property type="project" value="TreeGrafter"/>
</dbReference>
<keyword evidence="10 13" id="KW-0067">ATP-binding</keyword>
<dbReference type="Proteomes" id="UP000824107">
    <property type="component" value="Unassembled WGS sequence"/>
</dbReference>
<evidence type="ECO:0000256" key="10">
    <source>
        <dbReference type="ARBA" id="ARBA00022840"/>
    </source>
</evidence>
<dbReference type="Pfam" id="PF02606">
    <property type="entry name" value="LpxK"/>
    <property type="match status" value="1"/>
</dbReference>
<evidence type="ECO:0000256" key="3">
    <source>
        <dbReference type="ARBA" id="ARBA00012071"/>
    </source>
</evidence>
<keyword evidence="5 13" id="KW-0444">Lipid biosynthesis</keyword>
<organism evidence="14 15">
    <name type="scientific">Candidatus Scatocola faecipullorum</name>
    <dbReference type="NCBI Taxonomy" id="2840917"/>
    <lineage>
        <taxon>Bacteria</taxon>
        <taxon>Pseudomonadati</taxon>
        <taxon>Pseudomonadota</taxon>
        <taxon>Alphaproteobacteria</taxon>
        <taxon>Rhodospirillales</taxon>
        <taxon>Rhodospirillaceae</taxon>
        <taxon>Rhodospirillaceae incertae sedis</taxon>
        <taxon>Candidatus Scatocola</taxon>
    </lineage>
</organism>
<comment type="function">
    <text evidence="1 13">Transfers the gamma-phosphate of ATP to the 4'-position of a tetraacyldisaccharide 1-phosphate intermediate (termed DS-1-P) to form tetraacyldisaccharide 1,4'-bis-phosphate (lipid IVA).</text>
</comment>
<comment type="pathway">
    <text evidence="2 13">Glycolipid biosynthesis; lipid IV(A) biosynthesis; lipid IV(A) from (3R)-3-hydroxytetradecanoyl-[acyl-carrier-protein] and UDP-N-acetyl-alpha-D-glucosamine: step 6/6.</text>
</comment>
<proteinExistence type="inferred from homology"/>
<dbReference type="InterPro" id="IPR003758">
    <property type="entry name" value="LpxK"/>
</dbReference>
<gene>
    <name evidence="13" type="primary">lpxK</name>
    <name evidence="14" type="ORF">IAD20_07265</name>
</gene>
<reference evidence="14" key="2">
    <citation type="journal article" date="2021" name="PeerJ">
        <title>Extensive microbial diversity within the chicken gut microbiome revealed by metagenomics and culture.</title>
        <authorList>
            <person name="Gilroy R."/>
            <person name="Ravi A."/>
            <person name="Getino M."/>
            <person name="Pursley I."/>
            <person name="Horton D.L."/>
            <person name="Alikhan N.F."/>
            <person name="Baker D."/>
            <person name="Gharbi K."/>
            <person name="Hall N."/>
            <person name="Watson M."/>
            <person name="Adriaenssens E.M."/>
            <person name="Foster-Nyarko E."/>
            <person name="Jarju S."/>
            <person name="Secka A."/>
            <person name="Antonio M."/>
            <person name="Oren A."/>
            <person name="Chaudhuri R.R."/>
            <person name="La Ragione R."/>
            <person name="Hildebrand F."/>
            <person name="Pallen M.J."/>
        </authorList>
    </citation>
    <scope>NUCLEOTIDE SEQUENCE</scope>
    <source>
        <strain evidence="14">ChiW3-316</strain>
    </source>
</reference>
<keyword evidence="8 13" id="KW-0547">Nucleotide-binding</keyword>
<dbReference type="NCBIfam" id="TIGR00682">
    <property type="entry name" value="lpxK"/>
    <property type="match status" value="1"/>
</dbReference>
<dbReference type="GO" id="GO:0009245">
    <property type="term" value="P:lipid A biosynthetic process"/>
    <property type="evidence" value="ECO:0007669"/>
    <property type="project" value="UniProtKB-UniRule"/>
</dbReference>
<dbReference type="EC" id="2.7.1.130" evidence="3 13"/>
<evidence type="ECO:0000256" key="4">
    <source>
        <dbReference type="ARBA" id="ARBA00016436"/>
    </source>
</evidence>
<dbReference type="PANTHER" id="PTHR42724:SF1">
    <property type="entry name" value="TETRAACYLDISACCHARIDE 4'-KINASE, MITOCHONDRIAL-RELATED"/>
    <property type="match status" value="1"/>
</dbReference>
<evidence type="ECO:0000256" key="6">
    <source>
        <dbReference type="ARBA" id="ARBA00022556"/>
    </source>
</evidence>
<evidence type="ECO:0000256" key="9">
    <source>
        <dbReference type="ARBA" id="ARBA00022777"/>
    </source>
</evidence>
<dbReference type="GO" id="GO:0009244">
    <property type="term" value="P:lipopolysaccharide core region biosynthetic process"/>
    <property type="evidence" value="ECO:0007669"/>
    <property type="project" value="TreeGrafter"/>
</dbReference>
<dbReference type="EMBL" id="DVNC01000050">
    <property type="protein sequence ID" value="HIU53863.1"/>
    <property type="molecule type" value="Genomic_DNA"/>
</dbReference>
<evidence type="ECO:0000256" key="7">
    <source>
        <dbReference type="ARBA" id="ARBA00022679"/>
    </source>
</evidence>
<feature type="binding site" evidence="13">
    <location>
        <begin position="51"/>
        <end position="58"/>
    </location>
    <ligand>
        <name>ATP</name>
        <dbReference type="ChEBI" id="CHEBI:30616"/>
    </ligand>
</feature>
<dbReference type="GO" id="GO:0005524">
    <property type="term" value="F:ATP binding"/>
    <property type="evidence" value="ECO:0007669"/>
    <property type="project" value="UniProtKB-UniRule"/>
</dbReference>
<reference evidence="14" key="1">
    <citation type="submission" date="2020-10" db="EMBL/GenBank/DDBJ databases">
        <authorList>
            <person name="Gilroy R."/>
        </authorList>
    </citation>
    <scope>NUCLEOTIDE SEQUENCE</scope>
    <source>
        <strain evidence="14">ChiW3-316</strain>
    </source>
</reference>
<evidence type="ECO:0000256" key="12">
    <source>
        <dbReference type="ARBA" id="ARBA00029757"/>
    </source>
</evidence>
<evidence type="ECO:0000256" key="8">
    <source>
        <dbReference type="ARBA" id="ARBA00022741"/>
    </source>
</evidence>
<keyword evidence="6 13" id="KW-0441">Lipid A biosynthesis</keyword>
<evidence type="ECO:0000256" key="11">
    <source>
        <dbReference type="ARBA" id="ARBA00023098"/>
    </source>
</evidence>
<evidence type="ECO:0000256" key="2">
    <source>
        <dbReference type="ARBA" id="ARBA00004870"/>
    </source>
</evidence>
<accession>A0A9D1M4S4</accession>
<evidence type="ECO:0000313" key="15">
    <source>
        <dbReference type="Proteomes" id="UP000824107"/>
    </source>
</evidence>
<dbReference type="InterPro" id="IPR027417">
    <property type="entry name" value="P-loop_NTPase"/>
</dbReference>
<evidence type="ECO:0000256" key="1">
    <source>
        <dbReference type="ARBA" id="ARBA00002274"/>
    </source>
</evidence>
<dbReference type="HAMAP" id="MF_00409">
    <property type="entry name" value="LpxK"/>
    <property type="match status" value="1"/>
</dbReference>
<dbReference type="PANTHER" id="PTHR42724">
    <property type="entry name" value="TETRAACYLDISACCHARIDE 4'-KINASE"/>
    <property type="match status" value="1"/>
</dbReference>
<dbReference type="GO" id="GO:0009029">
    <property type="term" value="F:lipid-A 4'-kinase activity"/>
    <property type="evidence" value="ECO:0007669"/>
    <property type="project" value="UniProtKB-UniRule"/>
</dbReference>
<keyword evidence="7 13" id="KW-0808">Transferase</keyword>
<comment type="similarity">
    <text evidence="13">Belongs to the LpxK family.</text>
</comment>
<evidence type="ECO:0000256" key="5">
    <source>
        <dbReference type="ARBA" id="ARBA00022516"/>
    </source>
</evidence>
<dbReference type="AlphaFoldDB" id="A0A9D1M4S4"/>
<comment type="caution">
    <text evidence="14">The sequence shown here is derived from an EMBL/GenBank/DDBJ whole genome shotgun (WGS) entry which is preliminary data.</text>
</comment>